<dbReference type="InParanoid" id="A2DVC2"/>
<dbReference type="VEuPathDB" id="TrichDB:TVAG_208800"/>
<evidence type="ECO:0000313" key="3">
    <source>
        <dbReference type="Proteomes" id="UP000001542"/>
    </source>
</evidence>
<dbReference type="Proteomes" id="UP000001542">
    <property type="component" value="Unassembled WGS sequence"/>
</dbReference>
<keyword evidence="3" id="KW-1185">Reference proteome</keyword>
<dbReference type="EMBL" id="DS113253">
    <property type="protein sequence ID" value="EAY15601.1"/>
    <property type="molecule type" value="Genomic_DNA"/>
</dbReference>
<dbReference type="VEuPathDB" id="TrichDB:TVAGG3_0335110"/>
<organism evidence="2 3">
    <name type="scientific">Trichomonas vaginalis (strain ATCC PRA-98 / G3)</name>
    <dbReference type="NCBI Taxonomy" id="412133"/>
    <lineage>
        <taxon>Eukaryota</taxon>
        <taxon>Metamonada</taxon>
        <taxon>Parabasalia</taxon>
        <taxon>Trichomonadida</taxon>
        <taxon>Trichomonadidae</taxon>
        <taxon>Trichomonas</taxon>
    </lineage>
</organism>
<dbReference type="KEGG" id="tva:4773601"/>
<feature type="transmembrane region" description="Helical" evidence="1">
    <location>
        <begin position="315"/>
        <end position="337"/>
    </location>
</feature>
<feature type="transmembrane region" description="Helical" evidence="1">
    <location>
        <begin position="415"/>
        <end position="434"/>
    </location>
</feature>
<gene>
    <name evidence="2" type="ORF">TVAG_208800</name>
</gene>
<keyword evidence="1" id="KW-1133">Transmembrane helix</keyword>
<evidence type="ECO:0000256" key="1">
    <source>
        <dbReference type="SAM" id="Phobius"/>
    </source>
</evidence>
<reference evidence="2" key="2">
    <citation type="journal article" date="2007" name="Science">
        <title>Draft genome sequence of the sexually transmitted pathogen Trichomonas vaginalis.</title>
        <authorList>
            <person name="Carlton J.M."/>
            <person name="Hirt R.P."/>
            <person name="Silva J.C."/>
            <person name="Delcher A.L."/>
            <person name="Schatz M."/>
            <person name="Zhao Q."/>
            <person name="Wortman J.R."/>
            <person name="Bidwell S.L."/>
            <person name="Alsmark U.C.M."/>
            <person name="Besteiro S."/>
            <person name="Sicheritz-Ponten T."/>
            <person name="Noel C.J."/>
            <person name="Dacks J.B."/>
            <person name="Foster P.G."/>
            <person name="Simillion C."/>
            <person name="Van de Peer Y."/>
            <person name="Miranda-Saavedra D."/>
            <person name="Barton G.J."/>
            <person name="Westrop G.D."/>
            <person name="Mueller S."/>
            <person name="Dessi D."/>
            <person name="Fiori P.L."/>
            <person name="Ren Q."/>
            <person name="Paulsen I."/>
            <person name="Zhang H."/>
            <person name="Bastida-Corcuera F.D."/>
            <person name="Simoes-Barbosa A."/>
            <person name="Brown M.T."/>
            <person name="Hayes R.D."/>
            <person name="Mukherjee M."/>
            <person name="Okumura C.Y."/>
            <person name="Schneider R."/>
            <person name="Smith A.J."/>
            <person name="Vanacova S."/>
            <person name="Villalvazo M."/>
            <person name="Haas B.J."/>
            <person name="Pertea M."/>
            <person name="Feldblyum T.V."/>
            <person name="Utterback T.R."/>
            <person name="Shu C.L."/>
            <person name="Osoegawa K."/>
            <person name="de Jong P.J."/>
            <person name="Hrdy I."/>
            <person name="Horvathova L."/>
            <person name="Zubacova Z."/>
            <person name="Dolezal P."/>
            <person name="Malik S.B."/>
            <person name="Logsdon J.M. Jr."/>
            <person name="Henze K."/>
            <person name="Gupta A."/>
            <person name="Wang C.C."/>
            <person name="Dunne R.L."/>
            <person name="Upcroft J.A."/>
            <person name="Upcroft P."/>
            <person name="White O."/>
            <person name="Salzberg S.L."/>
            <person name="Tang P."/>
            <person name="Chiu C.-H."/>
            <person name="Lee Y.-S."/>
            <person name="Embley T.M."/>
            <person name="Coombs G.H."/>
            <person name="Mottram J.C."/>
            <person name="Tachezy J."/>
            <person name="Fraser-Liggett C.M."/>
            <person name="Johnson P.J."/>
        </authorList>
    </citation>
    <scope>NUCLEOTIDE SEQUENCE [LARGE SCALE GENOMIC DNA]</scope>
    <source>
        <strain evidence="2">G3</strain>
    </source>
</reference>
<feature type="transmembrane region" description="Helical" evidence="1">
    <location>
        <begin position="376"/>
        <end position="395"/>
    </location>
</feature>
<dbReference type="AlphaFoldDB" id="A2DVC2"/>
<reference evidence="2" key="1">
    <citation type="submission" date="2006-10" db="EMBL/GenBank/DDBJ databases">
        <authorList>
            <person name="Amadeo P."/>
            <person name="Zhao Q."/>
            <person name="Wortman J."/>
            <person name="Fraser-Liggett C."/>
            <person name="Carlton J."/>
        </authorList>
    </citation>
    <scope>NUCLEOTIDE SEQUENCE</scope>
    <source>
        <strain evidence="2">G3</strain>
    </source>
</reference>
<keyword evidence="1" id="KW-0472">Membrane</keyword>
<proteinExistence type="predicted"/>
<evidence type="ECO:0000313" key="2">
    <source>
        <dbReference type="EMBL" id="EAY15601.1"/>
    </source>
</evidence>
<protein>
    <submittedName>
        <fullName evidence="2">Uncharacterized protein</fullName>
    </submittedName>
</protein>
<feature type="transmembrane region" description="Helical" evidence="1">
    <location>
        <begin position="58"/>
        <end position="80"/>
    </location>
</feature>
<name>A2DVC2_TRIV3</name>
<accession>A2DVC2</accession>
<sequence>MNLVSQDLLEGDLVSREGAESSLDIPLLKQKRKPSKFWNHFKAILFRRLVLFRRTWKTTVFSTFATLLFASLALVAQWLIATLCKEKDVPITFNSFSVLHDNLFIVANETMLEKYKSYLDLINQTYFNDTGRYPNFTYFKTREEANSFIYNEITTQVEPPSQRMGFYFRGNGTDDIPVIYNTTWMIPDTNVTQPLYAEVNDYRIKWKKAYGVNTDFNISFVTLMERVLDFIFGQIAPMLLCGSFLSTIPIISSQPIIDTVGEVREYMQSCTLTLIPYWTATFCLDFILWLVTATLVWSLFIIARTRAFLDNIFQVWYIYAALGPSFILFIYTISFFFDLPNSAARNAFIILCILDIIPVVIDIVRSYEPNPVWLDWIFAMIPSLTMQRISMGVLIRMGFMTQTWTWYWKDRNQQAYYIMEFAGIVEWAILLAIVERVRIYMARRNARATFGNYHDFFEEEKRKHPITQEAKQMEENVRNSKDYIVRILNVSRLFFNTANEPVLL</sequence>
<feature type="transmembrane region" description="Helical" evidence="1">
    <location>
        <begin position="277"/>
        <end position="303"/>
    </location>
</feature>
<keyword evidence="1" id="KW-0812">Transmembrane</keyword>
<feature type="transmembrane region" description="Helical" evidence="1">
    <location>
        <begin position="343"/>
        <end position="364"/>
    </location>
</feature>